<reference evidence="1 2" key="1">
    <citation type="submission" date="2024-05" db="EMBL/GenBank/DDBJ databases">
        <title>Haplotype-resolved chromosome-level genome assembly of Huyou (Citrus changshanensis).</title>
        <authorList>
            <person name="Miao C."/>
            <person name="Chen W."/>
            <person name="Wu Y."/>
            <person name="Wang L."/>
            <person name="Zhao S."/>
            <person name="Grierson D."/>
            <person name="Xu C."/>
            <person name="Chen K."/>
        </authorList>
    </citation>
    <scope>NUCLEOTIDE SEQUENCE [LARGE SCALE GENOMIC DNA]</scope>
    <source>
        <strain evidence="1">01-14</strain>
        <tissue evidence="1">Leaf</tissue>
    </source>
</reference>
<sequence length="73" mass="7966">MQQRCGELQRRQGLQCAATATCSGEATTARLAVCSDSNVLRRGCDARLRRGCKEDGDRSTALQALQIWPALEI</sequence>
<comment type="caution">
    <text evidence="1">The sequence shown here is derived from an EMBL/GenBank/DDBJ whole genome shotgun (WGS) entry which is preliminary data.</text>
</comment>
<proteinExistence type="predicted"/>
<keyword evidence="2" id="KW-1185">Reference proteome</keyword>
<accession>A0AAP0MH53</accession>
<name>A0AAP0MH53_9ROSI</name>
<protein>
    <submittedName>
        <fullName evidence="1">Uncharacterized protein</fullName>
    </submittedName>
</protein>
<gene>
    <name evidence="1" type="ORF">WN944_002752</name>
</gene>
<dbReference type="AlphaFoldDB" id="A0AAP0MH53"/>
<dbReference type="EMBL" id="JBCGBO010000004">
    <property type="protein sequence ID" value="KAK9210382.1"/>
    <property type="molecule type" value="Genomic_DNA"/>
</dbReference>
<dbReference type="Proteomes" id="UP001428341">
    <property type="component" value="Unassembled WGS sequence"/>
</dbReference>
<evidence type="ECO:0000313" key="2">
    <source>
        <dbReference type="Proteomes" id="UP001428341"/>
    </source>
</evidence>
<evidence type="ECO:0000313" key="1">
    <source>
        <dbReference type="EMBL" id="KAK9210382.1"/>
    </source>
</evidence>
<organism evidence="1 2">
    <name type="scientific">Citrus x changshan-huyou</name>
    <dbReference type="NCBI Taxonomy" id="2935761"/>
    <lineage>
        <taxon>Eukaryota</taxon>
        <taxon>Viridiplantae</taxon>
        <taxon>Streptophyta</taxon>
        <taxon>Embryophyta</taxon>
        <taxon>Tracheophyta</taxon>
        <taxon>Spermatophyta</taxon>
        <taxon>Magnoliopsida</taxon>
        <taxon>eudicotyledons</taxon>
        <taxon>Gunneridae</taxon>
        <taxon>Pentapetalae</taxon>
        <taxon>rosids</taxon>
        <taxon>malvids</taxon>
        <taxon>Sapindales</taxon>
        <taxon>Rutaceae</taxon>
        <taxon>Aurantioideae</taxon>
        <taxon>Citrus</taxon>
    </lineage>
</organism>